<organism evidence="1 2">
    <name type="scientific">Nocardia arthritidis</name>
    <dbReference type="NCBI Taxonomy" id="228602"/>
    <lineage>
        <taxon>Bacteria</taxon>
        <taxon>Bacillati</taxon>
        <taxon>Actinomycetota</taxon>
        <taxon>Actinomycetes</taxon>
        <taxon>Mycobacteriales</taxon>
        <taxon>Nocardiaceae</taxon>
        <taxon>Nocardia</taxon>
    </lineage>
</organism>
<evidence type="ECO:0000313" key="2">
    <source>
        <dbReference type="Proteomes" id="UP000503540"/>
    </source>
</evidence>
<dbReference type="Proteomes" id="UP000503540">
    <property type="component" value="Chromosome"/>
</dbReference>
<accession>A0A6G9YET8</accession>
<proteinExistence type="predicted"/>
<dbReference type="EMBL" id="CP046172">
    <property type="protein sequence ID" value="QIS11556.1"/>
    <property type="molecule type" value="Genomic_DNA"/>
</dbReference>
<keyword evidence="2" id="KW-1185">Reference proteome</keyword>
<dbReference type="AlphaFoldDB" id="A0A6G9YET8"/>
<dbReference type="InterPro" id="IPR045682">
    <property type="entry name" value="DUF6193"/>
</dbReference>
<reference evidence="1 2" key="1">
    <citation type="journal article" date="2019" name="ACS Chem. Biol.">
        <title>Identification and Mobilization of a Cryptic Antibiotic Biosynthesis Gene Locus from a Human-Pathogenic Nocardia Isolate.</title>
        <authorList>
            <person name="Herisse M."/>
            <person name="Ishida K."/>
            <person name="Porter J.L."/>
            <person name="Howden B."/>
            <person name="Hertweck C."/>
            <person name="Stinear T.P."/>
            <person name="Pidot S.J."/>
        </authorList>
    </citation>
    <scope>NUCLEOTIDE SEQUENCE [LARGE SCALE GENOMIC DNA]</scope>
    <source>
        <strain evidence="1 2">AUSMDU00012717</strain>
    </source>
</reference>
<gene>
    <name evidence="1" type="ORF">F5544_18410</name>
</gene>
<protein>
    <submittedName>
        <fullName evidence="1">Uncharacterized protein</fullName>
    </submittedName>
</protein>
<dbReference type="KEGG" id="nah:F5544_18410"/>
<dbReference type="Pfam" id="PF19692">
    <property type="entry name" value="DUF6193"/>
    <property type="match status" value="1"/>
</dbReference>
<name>A0A6G9YET8_9NOCA</name>
<dbReference type="RefSeq" id="WP_167474349.1">
    <property type="nucleotide sequence ID" value="NZ_CP046172.1"/>
</dbReference>
<sequence length="265" mass="29566">MPHVEISNPFVSSPLGPEIAALYPEVAVAGSLDLVLQAELRRVGFDLAVVPSESPGWRYVGATVRNDRRYVSILLAIKERWFSLQFWERGVMMASGGTVELDAAAGAVGLWQSGATLRDLRNGWSFVRYSELAEAYEHGDPVAVTWKSYRRTRASHIDHDLIEAAYAQPRLRVLFPFTSHESLRLSRCTRFPYSRDLPVIWPLKDGRYRVVRQGIPHREPVELGLVDTPDEAVALLVAHLPDNCGPAIDGTAEDLDRTDSTETSK</sequence>
<evidence type="ECO:0000313" key="1">
    <source>
        <dbReference type="EMBL" id="QIS11556.1"/>
    </source>
</evidence>